<reference evidence="4" key="1">
    <citation type="submission" date="2020-10" db="EMBL/GenBank/DDBJ databases">
        <title>Taxonomic study of unclassified bacteria belonging to the class Ktedonobacteria.</title>
        <authorList>
            <person name="Yabe S."/>
            <person name="Wang C.M."/>
            <person name="Zheng Y."/>
            <person name="Sakai Y."/>
            <person name="Cavaletti L."/>
            <person name="Monciardini P."/>
            <person name="Donadio S."/>
        </authorList>
    </citation>
    <scope>NUCLEOTIDE SEQUENCE</scope>
    <source>
        <strain evidence="4">ID150040</strain>
    </source>
</reference>
<keyword evidence="2" id="KW-0813">Transport</keyword>
<dbReference type="InterPro" id="IPR006059">
    <property type="entry name" value="SBP"/>
</dbReference>
<comment type="similarity">
    <text evidence="1">Belongs to the bacterial solute-binding protein 1 family.</text>
</comment>
<evidence type="ECO:0000313" key="4">
    <source>
        <dbReference type="EMBL" id="GHO97752.1"/>
    </source>
</evidence>
<dbReference type="EMBL" id="BNJK01000002">
    <property type="protein sequence ID" value="GHO97752.1"/>
    <property type="molecule type" value="Genomic_DNA"/>
</dbReference>
<dbReference type="PROSITE" id="PS51318">
    <property type="entry name" value="TAT"/>
    <property type="match status" value="1"/>
</dbReference>
<dbReference type="PANTHER" id="PTHR43649">
    <property type="entry name" value="ARABINOSE-BINDING PROTEIN-RELATED"/>
    <property type="match status" value="1"/>
</dbReference>
<dbReference type="InterPro" id="IPR050490">
    <property type="entry name" value="Bact_solute-bd_prot1"/>
</dbReference>
<dbReference type="Proteomes" id="UP000597444">
    <property type="component" value="Unassembled WGS sequence"/>
</dbReference>
<name>A0A8J3IVW2_9CHLR</name>
<evidence type="ECO:0000256" key="3">
    <source>
        <dbReference type="ARBA" id="ARBA00022729"/>
    </source>
</evidence>
<accession>A0A8J3IVW2</accession>
<dbReference type="PANTHER" id="PTHR43649:SF34">
    <property type="entry name" value="ABC TRANSPORTER PERIPLASMIC-BINDING PROTEIN YCJN-RELATED"/>
    <property type="match status" value="1"/>
</dbReference>
<gene>
    <name evidence="4" type="ORF">KSF_078000</name>
</gene>
<dbReference type="Pfam" id="PF01547">
    <property type="entry name" value="SBP_bac_1"/>
    <property type="match status" value="1"/>
</dbReference>
<evidence type="ECO:0000256" key="1">
    <source>
        <dbReference type="ARBA" id="ARBA00008520"/>
    </source>
</evidence>
<keyword evidence="5" id="KW-1185">Reference proteome</keyword>
<protein>
    <submittedName>
        <fullName evidence="4">Sugar ABC transporter substrate-binding protein</fullName>
    </submittedName>
</protein>
<organism evidence="4 5">
    <name type="scientific">Reticulibacter mediterranei</name>
    <dbReference type="NCBI Taxonomy" id="2778369"/>
    <lineage>
        <taxon>Bacteria</taxon>
        <taxon>Bacillati</taxon>
        <taxon>Chloroflexota</taxon>
        <taxon>Ktedonobacteria</taxon>
        <taxon>Ktedonobacterales</taxon>
        <taxon>Reticulibacteraceae</taxon>
        <taxon>Reticulibacter</taxon>
    </lineage>
</organism>
<keyword evidence="3" id="KW-0732">Signal</keyword>
<proteinExistence type="inferred from homology"/>
<evidence type="ECO:0000313" key="5">
    <source>
        <dbReference type="Proteomes" id="UP000597444"/>
    </source>
</evidence>
<dbReference type="Gene3D" id="3.40.190.10">
    <property type="entry name" value="Periplasmic binding protein-like II"/>
    <property type="match status" value="2"/>
</dbReference>
<comment type="caution">
    <text evidence="4">The sequence shown here is derived from an EMBL/GenBank/DDBJ whole genome shotgun (WGS) entry which is preliminary data.</text>
</comment>
<dbReference type="InterPro" id="IPR006311">
    <property type="entry name" value="TAT_signal"/>
</dbReference>
<evidence type="ECO:0000256" key="2">
    <source>
        <dbReference type="ARBA" id="ARBA00022448"/>
    </source>
</evidence>
<dbReference type="AlphaFoldDB" id="A0A8J3IVW2"/>
<dbReference type="RefSeq" id="WP_220208532.1">
    <property type="nucleotide sequence ID" value="NZ_BNJK01000002.1"/>
</dbReference>
<sequence length="498" mass="53922">MSQQDPFEKYLRAGFSGSITRRNALKLGGSLAFASTAGSLLAACGGSSSSATSSSSTADKWKQFSGTTLNFISENTSPSSAIAANSKPFTDLTGIKVNIQQMELGALVQKVALDFGSGNAQYHVIYADPYQVLAPFSKGLVDLNQFINDGSLPAVPKGINDFIPAQLEGAGRFMDPKALYALPYDCPTMIWIYRKDLFDKYGSQMQKDLGFDPTPSDNSTWEQYYQIADWFNKNAKADVPYGTGHQAKQYDSLMCDFSNVLWAYGGQYFKDEQTVGTIGTDKPGACMLDQPAAIQAATFYQKLLKIAHPGSTSWDWDGVGKALAEGQIAMAPEWHEYAASVEGGKFGGKWGYARLPKGPARSANIYGGTGIGINKNASDQLQKAAWLFVVWATSPDTQVMDLKSKVGGGTPTRTSVYELPEVQAAMKQNPSPMPNILSATAVNEAWKPENVGMRPKIPTWNQCDTIIFTELSKMLVANQAPDVTMKNIKAGIDKANKV</sequence>
<dbReference type="SUPFAM" id="SSF53850">
    <property type="entry name" value="Periplasmic binding protein-like II"/>
    <property type="match status" value="1"/>
</dbReference>